<dbReference type="AlphaFoldDB" id="A0A967E803"/>
<dbReference type="EMBL" id="JAAOIV010000002">
    <property type="protein sequence ID" value="NHN54707.1"/>
    <property type="molecule type" value="Genomic_DNA"/>
</dbReference>
<evidence type="ECO:0000313" key="4">
    <source>
        <dbReference type="EMBL" id="NHN54707.1"/>
    </source>
</evidence>
<dbReference type="RefSeq" id="WP_166192841.1">
    <property type="nucleotide sequence ID" value="NZ_JAAOIV010000002.1"/>
</dbReference>
<sequence>MTTRPARDPAASMSLITELMRNPLDPSYEDVARRKRAQGKATGGSLHSPLLVVTTLLIGFALAVAATALRVPKNQAQKDHDAIISRVEAGQATIDKNTRTITGLRKEIDARQNAALTGSDLPQRITTLETETGAGAVTGPGWQLTIDDAPSSSTDGQGDPRTSTSSQGRVTSSDLQVVVNGLWHSGAEAIAINGQRLGATTAIRFAGEAILVNFRPLVPPYVISVVGPSTLQSSFSSGTGGIYLDGLVQGFGVRRSMTAAPSLRLPALPSIELNYAKPTKEAP</sequence>
<gene>
    <name evidence="4" type="ORF">G9U51_02785</name>
</gene>
<evidence type="ECO:0000256" key="3">
    <source>
        <dbReference type="SAM" id="Phobius"/>
    </source>
</evidence>
<keyword evidence="3" id="KW-0472">Membrane</keyword>
<dbReference type="PANTHER" id="PTHR37313:SF1">
    <property type="entry name" value="UPF0749 PROTEIN RV1823"/>
    <property type="match status" value="1"/>
</dbReference>
<keyword evidence="3" id="KW-1133">Transmembrane helix</keyword>
<dbReference type="Pfam" id="PF05949">
    <property type="entry name" value="DUF881"/>
    <property type="match status" value="1"/>
</dbReference>
<organism evidence="4 5">
    <name type="scientific">Metallococcus carri</name>
    <dbReference type="NCBI Taxonomy" id="1656884"/>
    <lineage>
        <taxon>Bacteria</taxon>
        <taxon>Bacillati</taxon>
        <taxon>Actinomycetota</taxon>
        <taxon>Actinomycetes</taxon>
        <taxon>Micrococcales</taxon>
        <taxon>Dermacoccaceae</taxon>
        <taxon>Metallococcus</taxon>
    </lineage>
</organism>
<comment type="similarity">
    <text evidence="1">Belongs to the UPF0749 family.</text>
</comment>
<reference evidence="4" key="1">
    <citation type="submission" date="2020-03" db="EMBL/GenBank/DDBJ databases">
        <title>Draft sequencing of Calidifontibacter sp. DB0510.</title>
        <authorList>
            <person name="Kim D.-U."/>
        </authorList>
    </citation>
    <scope>NUCLEOTIDE SEQUENCE</scope>
    <source>
        <strain evidence="4">DB0510</strain>
    </source>
</reference>
<feature type="transmembrane region" description="Helical" evidence="3">
    <location>
        <begin position="50"/>
        <end position="69"/>
    </location>
</feature>
<dbReference type="GO" id="GO:0005886">
    <property type="term" value="C:plasma membrane"/>
    <property type="evidence" value="ECO:0007669"/>
    <property type="project" value="TreeGrafter"/>
</dbReference>
<comment type="caution">
    <text evidence="4">The sequence shown here is derived from an EMBL/GenBank/DDBJ whole genome shotgun (WGS) entry which is preliminary data.</text>
</comment>
<evidence type="ECO:0000256" key="2">
    <source>
        <dbReference type="SAM" id="MobiDB-lite"/>
    </source>
</evidence>
<feature type="region of interest" description="Disordered" evidence="2">
    <location>
        <begin position="131"/>
        <end position="170"/>
    </location>
</feature>
<accession>A0A967E803</accession>
<dbReference type="Gene3D" id="3.30.70.1880">
    <property type="entry name" value="Protein of unknown function DUF881"/>
    <property type="match status" value="1"/>
</dbReference>
<name>A0A967E803_9MICO</name>
<keyword evidence="3" id="KW-0812">Transmembrane</keyword>
<dbReference type="Proteomes" id="UP000744769">
    <property type="component" value="Unassembled WGS sequence"/>
</dbReference>
<evidence type="ECO:0000256" key="1">
    <source>
        <dbReference type="ARBA" id="ARBA00009108"/>
    </source>
</evidence>
<proteinExistence type="inferred from homology"/>
<dbReference type="InterPro" id="IPR010273">
    <property type="entry name" value="DUF881"/>
</dbReference>
<protein>
    <submittedName>
        <fullName evidence="4">DUF881 domain-containing protein</fullName>
    </submittedName>
</protein>
<evidence type="ECO:0000313" key="5">
    <source>
        <dbReference type="Proteomes" id="UP000744769"/>
    </source>
</evidence>
<keyword evidence="5" id="KW-1185">Reference proteome</keyword>
<dbReference type="PANTHER" id="PTHR37313">
    <property type="entry name" value="UPF0749 PROTEIN RV1825"/>
    <property type="match status" value="1"/>
</dbReference>
<feature type="compositionally biased region" description="Polar residues" evidence="2">
    <location>
        <begin position="150"/>
        <end position="170"/>
    </location>
</feature>